<dbReference type="AlphaFoldDB" id="R7UE75"/>
<name>R7UE75_CAPTE</name>
<dbReference type="SUPFAM" id="SSF81321">
    <property type="entry name" value="Family A G protein-coupled receptor-like"/>
    <property type="match status" value="1"/>
</dbReference>
<evidence type="ECO:0000313" key="3">
    <source>
        <dbReference type="EnsemblMetazoa" id="CapteP198499"/>
    </source>
</evidence>
<dbReference type="EMBL" id="KB302059">
    <property type="protein sequence ID" value="ELU04839.1"/>
    <property type="molecule type" value="Genomic_DNA"/>
</dbReference>
<gene>
    <name evidence="2" type="ORF">CAPTEDRAFT_198499</name>
</gene>
<keyword evidence="1" id="KW-1133">Transmembrane helix</keyword>
<feature type="transmembrane region" description="Helical" evidence="1">
    <location>
        <begin position="45"/>
        <end position="68"/>
    </location>
</feature>
<reference evidence="4" key="1">
    <citation type="submission" date="2012-12" db="EMBL/GenBank/DDBJ databases">
        <authorList>
            <person name="Hellsten U."/>
            <person name="Grimwood J."/>
            <person name="Chapman J.A."/>
            <person name="Shapiro H."/>
            <person name="Aerts A."/>
            <person name="Otillar R.P."/>
            <person name="Terry A.Y."/>
            <person name="Boore J.L."/>
            <person name="Simakov O."/>
            <person name="Marletaz F."/>
            <person name="Cho S.-J."/>
            <person name="Edsinger-Gonzales E."/>
            <person name="Havlak P."/>
            <person name="Kuo D.-H."/>
            <person name="Larsson T."/>
            <person name="Lv J."/>
            <person name="Arendt D."/>
            <person name="Savage R."/>
            <person name="Osoegawa K."/>
            <person name="de Jong P."/>
            <person name="Lindberg D.R."/>
            <person name="Seaver E.C."/>
            <person name="Weisblat D.A."/>
            <person name="Putnam N.H."/>
            <person name="Grigoriev I.V."/>
            <person name="Rokhsar D.S."/>
        </authorList>
    </citation>
    <scope>NUCLEOTIDE SEQUENCE</scope>
    <source>
        <strain evidence="4">I ESC-2004</strain>
    </source>
</reference>
<accession>R7UE75</accession>
<proteinExistence type="predicted"/>
<feature type="transmembrane region" description="Helical" evidence="1">
    <location>
        <begin position="173"/>
        <end position="192"/>
    </location>
</feature>
<dbReference type="Gene3D" id="1.20.1070.10">
    <property type="entry name" value="Rhodopsin 7-helix transmembrane proteins"/>
    <property type="match status" value="1"/>
</dbReference>
<dbReference type="EMBL" id="AMQN01008046">
    <property type="status" value="NOT_ANNOTATED_CDS"/>
    <property type="molecule type" value="Genomic_DNA"/>
</dbReference>
<feature type="transmembrane region" description="Helical" evidence="1">
    <location>
        <begin position="80"/>
        <end position="100"/>
    </location>
</feature>
<feature type="transmembrane region" description="Helical" evidence="1">
    <location>
        <begin position="297"/>
        <end position="317"/>
    </location>
</feature>
<keyword evidence="1" id="KW-0812">Transmembrane</keyword>
<dbReference type="HOGENOM" id="CLU_615756_0_0_1"/>
<keyword evidence="1" id="KW-0472">Membrane</keyword>
<reference evidence="2 4" key="2">
    <citation type="journal article" date="2013" name="Nature">
        <title>Insights into bilaterian evolution from three spiralian genomes.</title>
        <authorList>
            <person name="Simakov O."/>
            <person name="Marletaz F."/>
            <person name="Cho S.J."/>
            <person name="Edsinger-Gonzales E."/>
            <person name="Havlak P."/>
            <person name="Hellsten U."/>
            <person name="Kuo D.H."/>
            <person name="Larsson T."/>
            <person name="Lv J."/>
            <person name="Arendt D."/>
            <person name="Savage R."/>
            <person name="Osoegawa K."/>
            <person name="de Jong P."/>
            <person name="Grimwood J."/>
            <person name="Chapman J.A."/>
            <person name="Shapiro H."/>
            <person name="Aerts A."/>
            <person name="Otillar R.P."/>
            <person name="Terry A.Y."/>
            <person name="Boore J.L."/>
            <person name="Grigoriev I.V."/>
            <person name="Lindberg D.R."/>
            <person name="Seaver E.C."/>
            <person name="Weisblat D.A."/>
            <person name="Putnam N.H."/>
            <person name="Rokhsar D.S."/>
        </authorList>
    </citation>
    <scope>NUCLEOTIDE SEQUENCE</scope>
    <source>
        <strain evidence="2 4">I ESC-2004</strain>
    </source>
</reference>
<sequence length="445" mass="50836">MDPWNEPAVPPECLDTGPYPVKNVSHFYTSEYDHHLFQNTLQSNIVIFIVPILSGIGVTASLLVALLLQHPDLRGFSSMILQANLFTDVVYLITATFVIIPKFQLSELYLAGKYDEFWKNLAGIQDTYIIGYPIYRETGSLSVWYTAALIMEQYLAYANPEKLARWAEKGLKIKMIITLLNANILVHIMLFFKFVKEGICVAQYPVEEEDAKNLYGIYKANLVCLSTTYRKPGYIIYEKYIYYFLFDLLPWVLSLCALGMSYAYYKLQKQQLAANAHIFTGTLLRTFQSGRSVENTFGIMIAFLSITFIRHIAYMICHPNMVIGELDQHCNLNPFDIYNLQVHQVFTTIFFYAPYLNALVKPWICLFLHQGLKIMLMAFYRRTQKCLKITGRNLCLVLDCSRPTPPSDDIGMAASNNDLLRSEGEATAAPYSNGELHAYENIATD</sequence>
<feature type="transmembrane region" description="Helical" evidence="1">
    <location>
        <begin position="240"/>
        <end position="265"/>
    </location>
</feature>
<protein>
    <recommendedName>
        <fullName evidence="5">G-protein coupled receptors family 1 profile domain-containing protein</fullName>
    </recommendedName>
</protein>
<keyword evidence="4" id="KW-1185">Reference proteome</keyword>
<dbReference type="EnsemblMetazoa" id="CapteT198499">
    <property type="protein sequence ID" value="CapteP198499"/>
    <property type="gene ID" value="CapteG198499"/>
</dbReference>
<organism evidence="2">
    <name type="scientific">Capitella teleta</name>
    <name type="common">Polychaete worm</name>
    <dbReference type="NCBI Taxonomy" id="283909"/>
    <lineage>
        <taxon>Eukaryota</taxon>
        <taxon>Metazoa</taxon>
        <taxon>Spiralia</taxon>
        <taxon>Lophotrochozoa</taxon>
        <taxon>Annelida</taxon>
        <taxon>Polychaeta</taxon>
        <taxon>Sedentaria</taxon>
        <taxon>Scolecida</taxon>
        <taxon>Capitellidae</taxon>
        <taxon>Capitella</taxon>
    </lineage>
</organism>
<evidence type="ECO:0000313" key="4">
    <source>
        <dbReference type="Proteomes" id="UP000014760"/>
    </source>
</evidence>
<reference evidence="3" key="3">
    <citation type="submission" date="2015-06" db="UniProtKB">
        <authorList>
            <consortium name="EnsemblMetazoa"/>
        </authorList>
    </citation>
    <scope>IDENTIFICATION</scope>
</reference>
<evidence type="ECO:0008006" key="5">
    <source>
        <dbReference type="Google" id="ProtNLM"/>
    </source>
</evidence>
<dbReference type="Proteomes" id="UP000014760">
    <property type="component" value="Unassembled WGS sequence"/>
</dbReference>
<evidence type="ECO:0000313" key="2">
    <source>
        <dbReference type="EMBL" id="ELU04839.1"/>
    </source>
</evidence>
<evidence type="ECO:0000256" key="1">
    <source>
        <dbReference type="SAM" id="Phobius"/>
    </source>
</evidence>